<dbReference type="EMBL" id="JACGCM010001690">
    <property type="protein sequence ID" value="KAF6151506.1"/>
    <property type="molecule type" value="Genomic_DNA"/>
</dbReference>
<dbReference type="PROSITE" id="PS50188">
    <property type="entry name" value="B302_SPRY"/>
    <property type="match status" value="1"/>
</dbReference>
<dbReference type="PANTHER" id="PTHR44991">
    <property type="entry name" value="IMMUNOGLOBULIN SUPERFAMILY MEMBER 5"/>
    <property type="match status" value="1"/>
</dbReference>
<dbReference type="InterPro" id="IPR001870">
    <property type="entry name" value="B30.2/SPRY"/>
</dbReference>
<sequence length="470" mass="52290">MEIWVRIALATLPAAFLLLVVSVIIIRRCFFSKKQRIDIDNTRTRPERSLQSGIAKLHVVYETDDHKQNLANFQNEKHDLGNRTSMSYYVLRRGYSVKQLFNWADNPSLISEAVETGWARFAFTSTFMTSSPSTRSMFLGLCVSGDDGGEREANISWEVCPGSADFMQKIRLNPGLKRTNTNTPLGVIKTSLPLPGPPLENSFPQEAYFEITILSSQLEGTQGSNSVKEGERTKLIQQVVDVNAQVVLLDHVPSKNRVCESKLGNKEEGRTVAVGLTVGNSPPSKLPGSYYGSIGFYSNGSVYLDGIKLVSETQKAEWGTTEKVIGCGFDPRQRRVFFTVDLEVVHIINCKSKEFTSPLYPTLAANVDITVLVNLGQSTFKYDPANAHRTPNPCFVGSKGNDRDATLGYEDSRELFSMGRIDSQWLNRSTPKSSRNYNGSGDNASIDIYEESDGDLFEIVLDRRSPNTVY</sequence>
<dbReference type="AlphaFoldDB" id="A0A7J7M9E5"/>
<dbReference type="CDD" id="cd12885">
    <property type="entry name" value="SPRY_RanBP_like"/>
    <property type="match status" value="1"/>
</dbReference>
<dbReference type="InterPro" id="IPR003877">
    <property type="entry name" value="SPRY_dom"/>
</dbReference>
<dbReference type="Proteomes" id="UP000541444">
    <property type="component" value="Unassembled WGS sequence"/>
</dbReference>
<keyword evidence="3" id="KW-1185">Reference proteome</keyword>
<protein>
    <recommendedName>
        <fullName evidence="1">B30.2/SPRY domain-containing protein</fullName>
    </recommendedName>
</protein>
<dbReference type="PANTHER" id="PTHR44991:SF1">
    <property type="entry name" value="IMMUNOGLOBULIN SUPERFAMILY MEMBER 5"/>
    <property type="match status" value="1"/>
</dbReference>
<organism evidence="2 3">
    <name type="scientific">Kingdonia uniflora</name>
    <dbReference type="NCBI Taxonomy" id="39325"/>
    <lineage>
        <taxon>Eukaryota</taxon>
        <taxon>Viridiplantae</taxon>
        <taxon>Streptophyta</taxon>
        <taxon>Embryophyta</taxon>
        <taxon>Tracheophyta</taxon>
        <taxon>Spermatophyta</taxon>
        <taxon>Magnoliopsida</taxon>
        <taxon>Ranunculales</taxon>
        <taxon>Circaeasteraceae</taxon>
        <taxon>Kingdonia</taxon>
    </lineage>
</organism>
<dbReference type="InterPro" id="IPR044736">
    <property type="entry name" value="Gid1/RanBPM/SPLA_SPRY"/>
</dbReference>
<gene>
    <name evidence="2" type="ORF">GIB67_016318</name>
</gene>
<dbReference type="Gene3D" id="2.60.120.920">
    <property type="match status" value="1"/>
</dbReference>
<dbReference type="OrthoDB" id="258495at2759"/>
<dbReference type="Pfam" id="PF00622">
    <property type="entry name" value="SPRY"/>
    <property type="match status" value="1"/>
</dbReference>
<dbReference type="InterPro" id="IPR043136">
    <property type="entry name" value="B30.2/SPRY_sf"/>
</dbReference>
<evidence type="ECO:0000259" key="1">
    <source>
        <dbReference type="PROSITE" id="PS50188"/>
    </source>
</evidence>
<dbReference type="InterPro" id="IPR013320">
    <property type="entry name" value="ConA-like_dom_sf"/>
</dbReference>
<feature type="domain" description="B30.2/SPRY" evidence="1">
    <location>
        <begin position="181"/>
        <end position="380"/>
    </location>
</feature>
<accession>A0A7J7M9E5</accession>
<comment type="caution">
    <text evidence="2">The sequence shown here is derived from an EMBL/GenBank/DDBJ whole genome shotgun (WGS) entry which is preliminary data.</text>
</comment>
<name>A0A7J7M9E5_9MAGN</name>
<evidence type="ECO:0000313" key="3">
    <source>
        <dbReference type="Proteomes" id="UP000541444"/>
    </source>
</evidence>
<evidence type="ECO:0000313" key="2">
    <source>
        <dbReference type="EMBL" id="KAF6151506.1"/>
    </source>
</evidence>
<proteinExistence type="predicted"/>
<dbReference type="SUPFAM" id="SSF49899">
    <property type="entry name" value="Concanavalin A-like lectins/glucanases"/>
    <property type="match status" value="1"/>
</dbReference>
<reference evidence="2 3" key="1">
    <citation type="journal article" date="2020" name="IScience">
        <title>Genome Sequencing of the Endangered Kingdonia uniflora (Circaeasteraceae, Ranunculales) Reveals Potential Mechanisms of Evolutionary Specialization.</title>
        <authorList>
            <person name="Sun Y."/>
            <person name="Deng T."/>
            <person name="Zhang A."/>
            <person name="Moore M.J."/>
            <person name="Landis J.B."/>
            <person name="Lin N."/>
            <person name="Zhang H."/>
            <person name="Zhang X."/>
            <person name="Huang J."/>
            <person name="Zhang X."/>
            <person name="Sun H."/>
            <person name="Wang H."/>
        </authorList>
    </citation>
    <scope>NUCLEOTIDE SEQUENCE [LARGE SCALE GENOMIC DNA]</scope>
    <source>
        <strain evidence="2">TB1705</strain>
        <tissue evidence="2">Leaf</tissue>
    </source>
</reference>